<reference evidence="1" key="1">
    <citation type="submission" date="2021-05" db="EMBL/GenBank/DDBJ databases">
        <authorList>
            <person name="Pan Q."/>
            <person name="Jouanno E."/>
            <person name="Zahm M."/>
            <person name="Klopp C."/>
            <person name="Cabau C."/>
            <person name="Louis A."/>
            <person name="Berthelot C."/>
            <person name="Parey E."/>
            <person name="Roest Crollius H."/>
            <person name="Montfort J."/>
            <person name="Robinson-Rechavi M."/>
            <person name="Bouchez O."/>
            <person name="Lampietro C."/>
            <person name="Lopez Roques C."/>
            <person name="Donnadieu C."/>
            <person name="Postlethwait J."/>
            <person name="Bobe J."/>
            <person name="Dillon D."/>
            <person name="Chandos A."/>
            <person name="von Hippel F."/>
            <person name="Guiguen Y."/>
        </authorList>
    </citation>
    <scope>NUCLEOTIDE SEQUENCE</scope>
    <source>
        <strain evidence="1">YG-Jan2019</strain>
    </source>
</reference>
<accession>A0ACC2FRQ6</accession>
<name>A0ACC2FRQ6_DALPE</name>
<organism evidence="1 2">
    <name type="scientific">Dallia pectoralis</name>
    <name type="common">Alaska blackfish</name>
    <dbReference type="NCBI Taxonomy" id="75939"/>
    <lineage>
        <taxon>Eukaryota</taxon>
        <taxon>Metazoa</taxon>
        <taxon>Chordata</taxon>
        <taxon>Craniata</taxon>
        <taxon>Vertebrata</taxon>
        <taxon>Euteleostomi</taxon>
        <taxon>Actinopterygii</taxon>
        <taxon>Neopterygii</taxon>
        <taxon>Teleostei</taxon>
        <taxon>Protacanthopterygii</taxon>
        <taxon>Esociformes</taxon>
        <taxon>Umbridae</taxon>
        <taxon>Dallia</taxon>
    </lineage>
</organism>
<comment type="caution">
    <text evidence="1">The sequence shown here is derived from an EMBL/GenBank/DDBJ whole genome shotgun (WGS) entry which is preliminary data.</text>
</comment>
<sequence>MDFVELFFVWLGAAVVVFYVVKLASFAKMFHSGVWFLQPASFFTSMGEWAVVTGGSDGIGKAYSLELAGRGLNVVILSRTKDKLDRVALEIGQTTGQKVKVIVADFTVDDKYEHIEEKLKGLNISVLVNNVGILPSHNPSKFLQTKDLTQNIAKVINCNVKALVKMCQIVLPGMEKRGKGVIVNISSGIACVPSPIYTMYCASKVFVERFSQGLNAEYKEKGIVIQAVAPFGVSTAMTGYQKPNLVTLTAEDFVRTSLKYLTAGDKTYGSICHAVLGWILQCVPQQIIHSERMQECLLEYVNKRVGS</sequence>
<gene>
    <name evidence="1" type="ORF">DPEC_G00260060</name>
</gene>
<dbReference type="EMBL" id="CM055750">
    <property type="protein sequence ID" value="KAJ7993957.1"/>
    <property type="molecule type" value="Genomic_DNA"/>
</dbReference>
<dbReference type="Proteomes" id="UP001157502">
    <property type="component" value="Chromosome 23"/>
</dbReference>
<keyword evidence="2" id="KW-1185">Reference proteome</keyword>
<evidence type="ECO:0000313" key="2">
    <source>
        <dbReference type="Proteomes" id="UP001157502"/>
    </source>
</evidence>
<evidence type="ECO:0000313" key="1">
    <source>
        <dbReference type="EMBL" id="KAJ7993957.1"/>
    </source>
</evidence>
<protein>
    <submittedName>
        <fullName evidence="1">Uncharacterized protein</fullName>
    </submittedName>
</protein>
<proteinExistence type="predicted"/>